<accession>A0AA91PVH2</accession>
<dbReference type="AlphaFoldDB" id="A0AA91PVH2"/>
<evidence type="ECO:0000313" key="4">
    <source>
        <dbReference type="Proteomes" id="UP000195602"/>
    </source>
</evidence>
<dbReference type="SUPFAM" id="SSF57701">
    <property type="entry name" value="Zn2/Cys6 DNA-binding domain"/>
    <property type="match status" value="1"/>
</dbReference>
<dbReference type="GO" id="GO:0005634">
    <property type="term" value="C:nucleus"/>
    <property type="evidence" value="ECO:0007669"/>
    <property type="project" value="UniProtKB-SubCell"/>
</dbReference>
<evidence type="ECO:0000256" key="1">
    <source>
        <dbReference type="ARBA" id="ARBA00023242"/>
    </source>
</evidence>
<dbReference type="SMART" id="SM00066">
    <property type="entry name" value="GAL4"/>
    <property type="match status" value="1"/>
</dbReference>
<dbReference type="PANTHER" id="PTHR37534:SF46">
    <property type="entry name" value="ZN(II)2CYS6 TRANSCRIPTION FACTOR (EUROFUNG)"/>
    <property type="match status" value="1"/>
</dbReference>
<reference evidence="3 4" key="1">
    <citation type="submission" date="2017-04" db="EMBL/GenBank/DDBJ databases">
        <title>Draft genome of the yeast Clavispora lusitaniae type strain CBS 6936.</title>
        <authorList>
            <person name="Durrens P."/>
            <person name="Klopp C."/>
            <person name="Biteau N."/>
            <person name="Fitton-Ouhabi V."/>
            <person name="Dementhon K."/>
            <person name="Accoceberry I."/>
            <person name="Sherman D.J."/>
            <person name="Noel T."/>
        </authorList>
    </citation>
    <scope>NUCLEOTIDE SEQUENCE [LARGE SCALE GENOMIC DNA]</scope>
    <source>
        <strain evidence="3 4">CBS 6936</strain>
    </source>
</reference>
<comment type="caution">
    <text evidence="3">The sequence shown here is derived from an EMBL/GenBank/DDBJ whole genome shotgun (WGS) entry which is preliminary data.</text>
</comment>
<dbReference type="Gene3D" id="4.10.240.10">
    <property type="entry name" value="Zn(2)-C6 fungal-type DNA-binding domain"/>
    <property type="match status" value="1"/>
</dbReference>
<dbReference type="InterPro" id="IPR036864">
    <property type="entry name" value="Zn2-C6_fun-type_DNA-bd_sf"/>
</dbReference>
<protein>
    <recommendedName>
        <fullName evidence="2">Zn(2)-C6 fungal-type domain-containing protein</fullName>
    </recommendedName>
</protein>
<dbReference type="GO" id="GO:0008270">
    <property type="term" value="F:zinc ion binding"/>
    <property type="evidence" value="ECO:0007669"/>
    <property type="project" value="InterPro"/>
</dbReference>
<evidence type="ECO:0000313" key="3">
    <source>
        <dbReference type="EMBL" id="OVF04849.1"/>
    </source>
</evidence>
<dbReference type="Pfam" id="PF00172">
    <property type="entry name" value="Zn_clus"/>
    <property type="match status" value="1"/>
</dbReference>
<evidence type="ECO:0000259" key="2">
    <source>
        <dbReference type="PROSITE" id="PS50048"/>
    </source>
</evidence>
<gene>
    <name evidence="3" type="ORF">A9F13_25g00176</name>
</gene>
<dbReference type="CDD" id="cd00067">
    <property type="entry name" value="GAL4"/>
    <property type="match status" value="1"/>
</dbReference>
<dbReference type="GO" id="GO:0000981">
    <property type="term" value="F:DNA-binding transcription factor activity, RNA polymerase II-specific"/>
    <property type="evidence" value="ECO:0007669"/>
    <property type="project" value="InterPro"/>
</dbReference>
<dbReference type="KEGG" id="clus:A9F13_25g00176"/>
<dbReference type="PROSITE" id="PS00463">
    <property type="entry name" value="ZN2_CY6_FUNGAL_1"/>
    <property type="match status" value="1"/>
</dbReference>
<dbReference type="PROSITE" id="PS50048">
    <property type="entry name" value="ZN2_CY6_FUNGAL_2"/>
    <property type="match status" value="1"/>
</dbReference>
<dbReference type="Proteomes" id="UP000195602">
    <property type="component" value="Unassembled WGS sequence"/>
</dbReference>
<organism evidence="3 4">
    <name type="scientific">Clavispora lusitaniae</name>
    <name type="common">Candida lusitaniae</name>
    <dbReference type="NCBI Taxonomy" id="36911"/>
    <lineage>
        <taxon>Eukaryota</taxon>
        <taxon>Fungi</taxon>
        <taxon>Dikarya</taxon>
        <taxon>Ascomycota</taxon>
        <taxon>Saccharomycotina</taxon>
        <taxon>Pichiomycetes</taxon>
        <taxon>Metschnikowiaceae</taxon>
        <taxon>Clavispora</taxon>
    </lineage>
</organism>
<proteinExistence type="predicted"/>
<dbReference type="EMBL" id="LYUB02000025">
    <property type="protein sequence ID" value="OVF04849.1"/>
    <property type="molecule type" value="Genomic_DNA"/>
</dbReference>
<name>A0AA91PVH2_CLALS</name>
<dbReference type="InterPro" id="IPR001138">
    <property type="entry name" value="Zn2Cys6_DnaBD"/>
</dbReference>
<feature type="domain" description="Zn(2)-C6 fungal-type" evidence="2">
    <location>
        <begin position="36"/>
        <end position="66"/>
    </location>
</feature>
<dbReference type="PANTHER" id="PTHR37534">
    <property type="entry name" value="TRANSCRIPTIONAL ACTIVATOR PROTEIN UGA3"/>
    <property type="match status" value="1"/>
</dbReference>
<sequence>MRPKNEYKEFQLVLRVKNDKIITRKPIRLTKRSSTGCLNCKRKKIKCDETKDECKRCLRSGMSCVWGPEKAKAVPKPEAQNGQDLVPHVQNLPLIRSLGSQVGEAPLDAMFFAFFTNGFLPTIAKPHFYEKLSSQGLLLSAADNSAALREIYIACGASLAAREDVRCKDVAQRRYKKALESFVKLMKHGRVNGYEDWFFVAVQVLQTLCLRDSFSGSNATRCAAHFNAAYKVIAHRLFAERCVRSPLEKMMIENFIFNYSITIFYCEKAQIEALIPNPFDFFAHANSKLNEMSLVDGSPQTSRMSMQAFQIAAKCSWSCRLHYPLSAADQRLHWEMFSLAETLLFSLDSTNYDNNTVQVQNTVYIAKVVLRASIILLRKMLFPGTRAADLQDIVKAAVNDISQPCNEKVIFPIWALMIGASASLDASCRRFFVRRLECLFSWSKSQIAKQVVIHLEGLWELYKNDEPFELLFNSDVLDEVCR</sequence>
<keyword evidence="1" id="KW-0539">Nucleus</keyword>